<dbReference type="PANTHER" id="PTHR30363:SF56">
    <property type="entry name" value="TRANSCRIPTIONAL REGULATOR, DEOR FAMILY"/>
    <property type="match status" value="1"/>
</dbReference>
<evidence type="ECO:0000256" key="3">
    <source>
        <dbReference type="ARBA" id="ARBA00023163"/>
    </source>
</evidence>
<evidence type="ECO:0000259" key="4">
    <source>
        <dbReference type="PROSITE" id="PS51000"/>
    </source>
</evidence>
<evidence type="ECO:0000256" key="1">
    <source>
        <dbReference type="ARBA" id="ARBA00023015"/>
    </source>
</evidence>
<name>A0A2N6UJ97_9FIRM</name>
<dbReference type="GeneID" id="84578163"/>
<accession>A0A2N6UJ97</accession>
<dbReference type="InterPro" id="IPR001034">
    <property type="entry name" value="DeoR_HTH"/>
</dbReference>
<dbReference type="Pfam" id="PF08220">
    <property type="entry name" value="HTH_DeoR"/>
    <property type="match status" value="1"/>
</dbReference>
<dbReference type="PROSITE" id="PS00894">
    <property type="entry name" value="HTH_DEOR_1"/>
    <property type="match status" value="1"/>
</dbReference>
<sequence>MIFEKRIEIILNILKKQRQVSNKILKSNLNVSESTLRRDLDYLEKRGYIKRVHGGAVLSNIEFEEKSYDKNVVSCIESKIKIAKKASKEIFDSKYIYLDGGTTINQLIDYLPKDCTVITNGIMHLEKLGKNNIKTIFLGGNIKTRTNVVVGEQTLDNLLKYNFDLCFVGANGYCNGEFTTHDPNEAIIKNTAIKRSKRSIILLDKSKFGKVYFSKICNIEDVDLITEEL</sequence>
<organism evidence="5 6">
    <name type="scientific">Anaerococcus hydrogenalis</name>
    <dbReference type="NCBI Taxonomy" id="33029"/>
    <lineage>
        <taxon>Bacteria</taxon>
        <taxon>Bacillati</taxon>
        <taxon>Bacillota</taxon>
        <taxon>Tissierellia</taxon>
        <taxon>Tissierellales</taxon>
        <taxon>Peptoniphilaceae</taxon>
        <taxon>Anaerococcus</taxon>
    </lineage>
</organism>
<evidence type="ECO:0000313" key="5">
    <source>
        <dbReference type="EMBL" id="PMC81752.1"/>
    </source>
</evidence>
<keyword evidence="1" id="KW-0805">Transcription regulation</keyword>
<dbReference type="AlphaFoldDB" id="A0A2N6UJ97"/>
<proteinExistence type="predicted"/>
<dbReference type="SMART" id="SM01134">
    <property type="entry name" value="DeoRC"/>
    <property type="match status" value="1"/>
</dbReference>
<dbReference type="SMART" id="SM00420">
    <property type="entry name" value="HTH_DEOR"/>
    <property type="match status" value="1"/>
</dbReference>
<protein>
    <submittedName>
        <fullName evidence="5">DeoR/GlpR transcriptional regulator</fullName>
    </submittedName>
</protein>
<dbReference type="SUPFAM" id="SSF100950">
    <property type="entry name" value="NagB/RpiA/CoA transferase-like"/>
    <property type="match status" value="1"/>
</dbReference>
<dbReference type="PROSITE" id="PS51000">
    <property type="entry name" value="HTH_DEOR_2"/>
    <property type="match status" value="1"/>
</dbReference>
<dbReference type="InterPro" id="IPR014036">
    <property type="entry name" value="DeoR-like_C"/>
</dbReference>
<dbReference type="SUPFAM" id="SSF46785">
    <property type="entry name" value="Winged helix' DNA-binding domain"/>
    <property type="match status" value="1"/>
</dbReference>
<dbReference type="EMBL" id="PNHP01000002">
    <property type="protein sequence ID" value="PMC81752.1"/>
    <property type="molecule type" value="Genomic_DNA"/>
</dbReference>
<dbReference type="Proteomes" id="UP000235658">
    <property type="component" value="Unassembled WGS sequence"/>
</dbReference>
<dbReference type="InterPro" id="IPR018356">
    <property type="entry name" value="Tscrpt_reg_HTH_DeoR_CS"/>
</dbReference>
<dbReference type="InterPro" id="IPR037171">
    <property type="entry name" value="NagB/RpiA_transferase-like"/>
</dbReference>
<gene>
    <name evidence="5" type="ORF">CJ192_03065</name>
</gene>
<dbReference type="Gene3D" id="1.10.10.10">
    <property type="entry name" value="Winged helix-like DNA-binding domain superfamily/Winged helix DNA-binding domain"/>
    <property type="match status" value="1"/>
</dbReference>
<dbReference type="InterPro" id="IPR050313">
    <property type="entry name" value="Carb_Metab_HTH_regulators"/>
</dbReference>
<dbReference type="RefSeq" id="WP_102197730.1">
    <property type="nucleotide sequence ID" value="NZ_PNHP01000002.1"/>
</dbReference>
<dbReference type="InterPro" id="IPR036390">
    <property type="entry name" value="WH_DNA-bd_sf"/>
</dbReference>
<dbReference type="GO" id="GO:0003677">
    <property type="term" value="F:DNA binding"/>
    <property type="evidence" value="ECO:0007669"/>
    <property type="project" value="UniProtKB-KW"/>
</dbReference>
<dbReference type="GO" id="GO:0003700">
    <property type="term" value="F:DNA-binding transcription factor activity"/>
    <property type="evidence" value="ECO:0007669"/>
    <property type="project" value="InterPro"/>
</dbReference>
<comment type="caution">
    <text evidence="5">The sequence shown here is derived from an EMBL/GenBank/DDBJ whole genome shotgun (WGS) entry which is preliminary data.</text>
</comment>
<evidence type="ECO:0000256" key="2">
    <source>
        <dbReference type="ARBA" id="ARBA00023125"/>
    </source>
</evidence>
<dbReference type="Pfam" id="PF00455">
    <property type="entry name" value="DeoRC"/>
    <property type="match status" value="1"/>
</dbReference>
<dbReference type="PANTHER" id="PTHR30363">
    <property type="entry name" value="HTH-TYPE TRANSCRIPTIONAL REGULATOR SRLR-RELATED"/>
    <property type="match status" value="1"/>
</dbReference>
<evidence type="ECO:0000313" key="6">
    <source>
        <dbReference type="Proteomes" id="UP000235658"/>
    </source>
</evidence>
<keyword evidence="2" id="KW-0238">DNA-binding</keyword>
<feature type="domain" description="HTH deoR-type" evidence="4">
    <location>
        <begin position="3"/>
        <end position="58"/>
    </location>
</feature>
<keyword evidence="3" id="KW-0804">Transcription</keyword>
<reference evidence="5 6" key="1">
    <citation type="submission" date="2017-09" db="EMBL/GenBank/DDBJ databases">
        <title>Bacterial strain isolated from the female urinary microbiota.</title>
        <authorList>
            <person name="Thomas-White K."/>
            <person name="Kumar N."/>
            <person name="Forster S."/>
            <person name="Putonti C."/>
            <person name="Lawley T."/>
            <person name="Wolfe A.J."/>
        </authorList>
    </citation>
    <scope>NUCLEOTIDE SEQUENCE [LARGE SCALE GENOMIC DNA]</scope>
    <source>
        <strain evidence="5 6">UMB0204</strain>
    </source>
</reference>
<dbReference type="PRINTS" id="PR00037">
    <property type="entry name" value="HTHLACR"/>
</dbReference>
<dbReference type="Gene3D" id="3.40.50.1360">
    <property type="match status" value="1"/>
</dbReference>
<dbReference type="InterPro" id="IPR036388">
    <property type="entry name" value="WH-like_DNA-bd_sf"/>
</dbReference>